<name>A0A4U5Q9I8_POPAL</name>
<organism evidence="1">
    <name type="scientific">Populus alba</name>
    <name type="common">White poplar</name>
    <dbReference type="NCBI Taxonomy" id="43335"/>
    <lineage>
        <taxon>Eukaryota</taxon>
        <taxon>Viridiplantae</taxon>
        <taxon>Streptophyta</taxon>
        <taxon>Embryophyta</taxon>
        <taxon>Tracheophyta</taxon>
        <taxon>Spermatophyta</taxon>
        <taxon>Magnoliopsida</taxon>
        <taxon>eudicotyledons</taxon>
        <taxon>Gunneridae</taxon>
        <taxon>Pentapetalae</taxon>
        <taxon>rosids</taxon>
        <taxon>fabids</taxon>
        <taxon>Malpighiales</taxon>
        <taxon>Salicaceae</taxon>
        <taxon>Saliceae</taxon>
        <taxon>Populus</taxon>
    </lineage>
</organism>
<comment type="caution">
    <text evidence="1">The sequence shown here is derived from an EMBL/GenBank/DDBJ whole genome shotgun (WGS) entry which is preliminary data.</text>
</comment>
<proteinExistence type="predicted"/>
<evidence type="ECO:0000313" key="1">
    <source>
        <dbReference type="EMBL" id="TKS06592.1"/>
    </source>
</evidence>
<sequence length="183" mass="21122">MEEYCGDEELELYLASQSIDGSKVVQCGIHVIVEETDSFEGSEWDREINNIESRDEELELHLNSGRKDINVTECEVHVIKELEVGRDRVMPASRPYRLLPHHPNYGFIRASTTAQWKAYFMQKKPRRVIIYGNGRGQRPRRHGQPSVGLDVRALKDKSWSTRSFIERDASILGFNASNLFTRI</sequence>
<dbReference type="EMBL" id="RCHU01000351">
    <property type="protein sequence ID" value="TKS06592.1"/>
    <property type="molecule type" value="Genomic_DNA"/>
</dbReference>
<gene>
    <name evidence="1" type="ORF">D5086_0000122300</name>
</gene>
<dbReference type="AlphaFoldDB" id="A0A4U5Q9I8"/>
<reference evidence="1" key="1">
    <citation type="submission" date="2018-10" db="EMBL/GenBank/DDBJ databases">
        <title>Population genomic analysis revealed the cold adaptation of white poplar.</title>
        <authorList>
            <person name="Liu Y.-J."/>
        </authorList>
    </citation>
    <scope>NUCLEOTIDE SEQUENCE [LARGE SCALE GENOMIC DNA]</scope>
    <source>
        <strain evidence="1">PAL-ZL1</strain>
    </source>
</reference>
<accession>A0A4U5Q9I8</accession>
<protein>
    <submittedName>
        <fullName evidence="1">Uncharacterized protein</fullName>
    </submittedName>
</protein>